<dbReference type="InterPro" id="IPR011009">
    <property type="entry name" value="Kinase-like_dom_sf"/>
</dbReference>
<comment type="catalytic activity">
    <reaction evidence="2">
        <text>N(6)-D-ribulosyl-L-lysyl-[protein] + ATP = N(6)-(3-O-phospho-D-ribulosyl)-L-lysyl-[protein] + ADP + H(+)</text>
        <dbReference type="Rhea" id="RHEA:48432"/>
        <dbReference type="Rhea" id="RHEA-COMP:12103"/>
        <dbReference type="Rhea" id="RHEA-COMP:12104"/>
        <dbReference type="ChEBI" id="CHEBI:15378"/>
        <dbReference type="ChEBI" id="CHEBI:30616"/>
        <dbReference type="ChEBI" id="CHEBI:90418"/>
        <dbReference type="ChEBI" id="CHEBI:90420"/>
        <dbReference type="ChEBI" id="CHEBI:456216"/>
        <dbReference type="EC" id="2.7.1.172"/>
    </reaction>
    <physiologicalReaction direction="left-to-right" evidence="2">
        <dbReference type="Rhea" id="RHEA:48433"/>
    </physiologicalReaction>
</comment>
<evidence type="ECO:0000256" key="3">
    <source>
        <dbReference type="PIRNR" id="PIRNR006221"/>
    </source>
</evidence>
<evidence type="ECO:0000313" key="5">
    <source>
        <dbReference type="Proteomes" id="UP001161017"/>
    </source>
</evidence>
<dbReference type="PIRSF" id="PIRSF006221">
    <property type="entry name" value="Ketosamine-3-kinase"/>
    <property type="match status" value="1"/>
</dbReference>
<gene>
    <name evidence="4" type="ORF">OHK93_003480</name>
</gene>
<name>A0AA43QTC9_9LECA</name>
<keyword evidence="3" id="KW-0808">Transferase</keyword>
<dbReference type="GO" id="GO:0016301">
    <property type="term" value="F:kinase activity"/>
    <property type="evidence" value="ECO:0007669"/>
    <property type="project" value="UniProtKB-UniRule"/>
</dbReference>
<protein>
    <recommendedName>
        <fullName evidence="1">protein-ribulosamine 3-kinase</fullName>
        <ecNumber evidence="1">2.7.1.172</ecNumber>
    </recommendedName>
</protein>
<dbReference type="SUPFAM" id="SSF56112">
    <property type="entry name" value="Protein kinase-like (PK-like)"/>
    <property type="match status" value="1"/>
</dbReference>
<organism evidence="4 5">
    <name type="scientific">Ramalina farinacea</name>
    <dbReference type="NCBI Taxonomy" id="258253"/>
    <lineage>
        <taxon>Eukaryota</taxon>
        <taxon>Fungi</taxon>
        <taxon>Dikarya</taxon>
        <taxon>Ascomycota</taxon>
        <taxon>Pezizomycotina</taxon>
        <taxon>Lecanoromycetes</taxon>
        <taxon>OSLEUM clade</taxon>
        <taxon>Lecanoromycetidae</taxon>
        <taxon>Lecanorales</taxon>
        <taxon>Lecanorineae</taxon>
        <taxon>Ramalinaceae</taxon>
        <taxon>Ramalina</taxon>
    </lineage>
</organism>
<sequence length="251" mass="29172">MVPKPYTWGKFQLQGVDFYFFLCDFVDMRNQLPDPIQLGKRLADFHRASVSPNGKFGFGISTYHGKFPQYVDWDSNWASFFTKLLADALRLDKENNDPWPELERVSERTLTKVIPRLLGVLQEDGRKIKPCLIHGDLWEGNIGISCDTGEILIFDAGAYYAHNEMEIGMWRCARHKINARMFTKQYLKFYPPSEPKEEWEDRNRIYCVKMNIVHSAHHKGDIVRQTAFKDMCYLVDKYAPEESDVTAGSKS</sequence>
<dbReference type="PANTHER" id="PTHR12149:SF8">
    <property type="entry name" value="PROTEIN-RIBULOSAMINE 3-KINASE"/>
    <property type="match status" value="1"/>
</dbReference>
<comment type="similarity">
    <text evidence="3">Belongs to the fructosamine kinase family.</text>
</comment>
<dbReference type="AlphaFoldDB" id="A0AA43QTC9"/>
<proteinExistence type="inferred from homology"/>
<dbReference type="InterPro" id="IPR016477">
    <property type="entry name" value="Fructo-/Ketosamine-3-kinase"/>
</dbReference>
<keyword evidence="3" id="KW-0418">Kinase</keyword>
<dbReference type="Pfam" id="PF03881">
    <property type="entry name" value="Fructosamin_kin"/>
    <property type="match status" value="1"/>
</dbReference>
<dbReference type="EMBL" id="JAPUFD010000018">
    <property type="protein sequence ID" value="MDI1492268.1"/>
    <property type="molecule type" value="Genomic_DNA"/>
</dbReference>
<keyword evidence="5" id="KW-1185">Reference proteome</keyword>
<evidence type="ECO:0000313" key="4">
    <source>
        <dbReference type="EMBL" id="MDI1492268.1"/>
    </source>
</evidence>
<comment type="caution">
    <text evidence="4">The sequence shown here is derived from an EMBL/GenBank/DDBJ whole genome shotgun (WGS) entry which is preliminary data.</text>
</comment>
<evidence type="ECO:0000256" key="1">
    <source>
        <dbReference type="ARBA" id="ARBA00011961"/>
    </source>
</evidence>
<dbReference type="PANTHER" id="PTHR12149">
    <property type="entry name" value="FRUCTOSAMINE 3 KINASE-RELATED PROTEIN"/>
    <property type="match status" value="1"/>
</dbReference>
<accession>A0AA43QTC9</accession>
<dbReference type="Proteomes" id="UP001161017">
    <property type="component" value="Unassembled WGS sequence"/>
</dbReference>
<reference evidence="4" key="1">
    <citation type="journal article" date="2023" name="Genome Biol. Evol.">
        <title>First Whole Genome Sequence and Flow Cytometry Genome Size Data for the Lichen-Forming Fungus Ramalina farinacea (Ascomycota).</title>
        <authorList>
            <person name="Llewellyn T."/>
            <person name="Mian S."/>
            <person name="Hill R."/>
            <person name="Leitch I.J."/>
            <person name="Gaya E."/>
        </authorList>
    </citation>
    <scope>NUCLEOTIDE SEQUENCE</scope>
    <source>
        <strain evidence="4">LIQ254RAFAR</strain>
    </source>
</reference>
<evidence type="ECO:0000256" key="2">
    <source>
        <dbReference type="ARBA" id="ARBA00048655"/>
    </source>
</evidence>
<dbReference type="Gene3D" id="3.90.1200.10">
    <property type="match status" value="1"/>
</dbReference>
<dbReference type="EC" id="2.7.1.172" evidence="1"/>
<dbReference type="GO" id="GO:0102193">
    <property type="term" value="F:protein-ribulosamine 3-kinase activity"/>
    <property type="evidence" value="ECO:0007669"/>
    <property type="project" value="UniProtKB-EC"/>
</dbReference>